<evidence type="ECO:0000256" key="2">
    <source>
        <dbReference type="ARBA" id="ARBA00022679"/>
    </source>
</evidence>
<accession>A0AAI9T2Y6</accession>
<keyword evidence="3 5" id="KW-0949">S-adenosyl-L-methionine</keyword>
<dbReference type="PANTHER" id="PTHR46098:SF1">
    <property type="entry name" value="TRNA (CYTOSINE(38)-C(5))-METHYLTRANSFERASE"/>
    <property type="match status" value="1"/>
</dbReference>
<feature type="active site" evidence="5">
    <location>
        <position position="74"/>
    </location>
</feature>
<dbReference type="PROSITE" id="PS51679">
    <property type="entry name" value="SAM_MT_C5"/>
    <property type="match status" value="1"/>
</dbReference>
<evidence type="ECO:0000313" key="8">
    <source>
        <dbReference type="EMBL" id="KAI92464.1"/>
    </source>
</evidence>
<dbReference type="PROSITE" id="PS00094">
    <property type="entry name" value="C5_MTASE_1"/>
    <property type="match status" value="1"/>
</dbReference>
<keyword evidence="4" id="KW-0680">Restriction system</keyword>
<dbReference type="SUPFAM" id="SSF53335">
    <property type="entry name" value="S-adenosyl-L-methionine-dependent methyltransferases"/>
    <property type="match status" value="1"/>
</dbReference>
<protein>
    <recommendedName>
        <fullName evidence="7">Cytosine-specific methyltransferase</fullName>
        <ecNumber evidence="7">2.1.1.37</ecNumber>
    </recommendedName>
</protein>
<dbReference type="GO" id="GO:0003886">
    <property type="term" value="F:DNA (cytosine-5-)-methyltransferase activity"/>
    <property type="evidence" value="ECO:0007669"/>
    <property type="project" value="UniProtKB-EC"/>
</dbReference>
<gene>
    <name evidence="8" type="ORF">SPM_003955</name>
</gene>
<comment type="similarity">
    <text evidence="5 6">Belongs to the class I-like SAM-binding methyltransferase superfamily. C5-methyltransferase family.</text>
</comment>
<dbReference type="Gene3D" id="3.90.120.10">
    <property type="entry name" value="DNA Methylase, subunit A, domain 2"/>
    <property type="match status" value="1"/>
</dbReference>
<dbReference type="EC" id="2.1.1.37" evidence="7"/>
<dbReference type="Pfam" id="PF00145">
    <property type="entry name" value="DNA_methylase"/>
    <property type="match status" value="1"/>
</dbReference>
<keyword evidence="1 5" id="KW-0489">Methyltransferase</keyword>
<dbReference type="NCBIfam" id="TIGR00675">
    <property type="entry name" value="dcm"/>
    <property type="match status" value="1"/>
</dbReference>
<keyword evidence="2 5" id="KW-0808">Transferase</keyword>
<dbReference type="AlphaFoldDB" id="A0AAI9T2Y6"/>
<dbReference type="PANTHER" id="PTHR46098">
    <property type="entry name" value="TRNA (CYTOSINE(38)-C(5))-METHYLTRANSFERASE"/>
    <property type="match status" value="1"/>
</dbReference>
<evidence type="ECO:0000256" key="7">
    <source>
        <dbReference type="RuleBase" id="RU000417"/>
    </source>
</evidence>
<name>A0AAI9T2Y6_SPIME</name>
<proteinExistence type="inferred from homology"/>
<evidence type="ECO:0000313" key="9">
    <source>
        <dbReference type="Proteomes" id="UP000004057"/>
    </source>
</evidence>
<evidence type="ECO:0000256" key="1">
    <source>
        <dbReference type="ARBA" id="ARBA00022603"/>
    </source>
</evidence>
<dbReference type="PRINTS" id="PR00105">
    <property type="entry name" value="C5METTRFRASE"/>
</dbReference>
<comment type="caution">
    <text evidence="8">The sequence shown here is derived from an EMBL/GenBank/DDBJ whole genome shotgun (WGS) entry which is preliminary data.</text>
</comment>
<dbReference type="EMBL" id="AGBZ02000002">
    <property type="protein sequence ID" value="KAI92464.1"/>
    <property type="molecule type" value="Genomic_DNA"/>
</dbReference>
<dbReference type="RefSeq" id="WP_004028238.1">
    <property type="nucleotide sequence ID" value="NZ_AGBZ02000002.1"/>
</dbReference>
<dbReference type="Gene3D" id="3.40.50.150">
    <property type="entry name" value="Vaccinia Virus protein VP39"/>
    <property type="match status" value="1"/>
</dbReference>
<sequence length="404" mass="46866">MEKIKFVDLFAGIGGFHLALNKISNSELIFACDIDQYCREVYLNNFNNKILGDIKEIDENTIPDFDLLCAGFPCQPFSKGGFQKGFNDTRGALFFEIVRILQAKKPIFLLLENVSNLVSHDNGNTYRVITEELTRLGYIFPSKPLVLTPTDIGIPMHRKRIYIPGIRKDLSNSNGIEMFNSIMKEVKETKVSQDIWSFLSSKDLNNKYYLNDYEINLLNLWNEFYNNIDIKIIGFPIWADIFINNRNYESNKEYFPDWKWRIISKNLDLYKRNKNFIDKWLKENDNLNWVTNIAHKKFEWQAGESINSIWNGMIQFRPSGIRVKKADILSTLVAMNHAQIIGKYKRYITPEEVKLIQGFPKEFKLAKNDNISMKQLGNTITINIAEVVLKGLLSFYEKSVSGAS</sequence>
<dbReference type="GO" id="GO:0009307">
    <property type="term" value="P:DNA restriction-modification system"/>
    <property type="evidence" value="ECO:0007669"/>
    <property type="project" value="UniProtKB-KW"/>
</dbReference>
<comment type="catalytic activity">
    <reaction evidence="7">
        <text>a 2'-deoxycytidine in DNA + S-adenosyl-L-methionine = a 5-methyl-2'-deoxycytidine in DNA + S-adenosyl-L-homocysteine + H(+)</text>
        <dbReference type="Rhea" id="RHEA:13681"/>
        <dbReference type="Rhea" id="RHEA-COMP:11369"/>
        <dbReference type="Rhea" id="RHEA-COMP:11370"/>
        <dbReference type="ChEBI" id="CHEBI:15378"/>
        <dbReference type="ChEBI" id="CHEBI:57856"/>
        <dbReference type="ChEBI" id="CHEBI:59789"/>
        <dbReference type="ChEBI" id="CHEBI:85452"/>
        <dbReference type="ChEBI" id="CHEBI:85454"/>
        <dbReference type="EC" id="2.1.1.37"/>
    </reaction>
</comment>
<dbReference type="Proteomes" id="UP000004057">
    <property type="component" value="Unassembled WGS sequence"/>
</dbReference>
<evidence type="ECO:0000256" key="3">
    <source>
        <dbReference type="ARBA" id="ARBA00022691"/>
    </source>
</evidence>
<evidence type="ECO:0000256" key="4">
    <source>
        <dbReference type="ARBA" id="ARBA00022747"/>
    </source>
</evidence>
<dbReference type="InterPro" id="IPR029063">
    <property type="entry name" value="SAM-dependent_MTases_sf"/>
</dbReference>
<reference evidence="8 9" key="1">
    <citation type="journal article" date="2012" name="J. Proteome Res.">
        <title>Application of Spiroplasma melliferum proteogenomic profiling for the discovery of virulence factors and pathogenicity mechanisms in host-associated spiroplasmas.</title>
        <authorList>
            <person name="Alexeev D."/>
            <person name="Kostrjukova E."/>
            <person name="Aliper A."/>
            <person name="Popenko A."/>
            <person name="Bazaleev N."/>
            <person name="Tyakht A."/>
            <person name="Selezneva O."/>
            <person name="Akopian T."/>
            <person name="Prichodko E."/>
            <person name="Kondratov I."/>
            <person name="Chukin M."/>
            <person name="Demina I."/>
            <person name="Galyamina M."/>
            <person name="Kamashev D."/>
            <person name="Vanyushkina A."/>
            <person name="Ladygina V."/>
            <person name="Levitskii S."/>
            <person name="Lazarev V."/>
            <person name="Govorun V."/>
        </authorList>
    </citation>
    <scope>NUCLEOTIDE SEQUENCE [LARGE SCALE GENOMIC DNA]</scope>
    <source>
        <strain evidence="8 9">KC3</strain>
    </source>
</reference>
<dbReference type="GO" id="GO:0032259">
    <property type="term" value="P:methylation"/>
    <property type="evidence" value="ECO:0007669"/>
    <property type="project" value="UniProtKB-KW"/>
</dbReference>
<evidence type="ECO:0000256" key="5">
    <source>
        <dbReference type="PROSITE-ProRule" id="PRU01016"/>
    </source>
</evidence>
<organism evidence="8 9">
    <name type="scientific">Spiroplasma melliferum KC3</name>
    <dbReference type="NCBI Taxonomy" id="570509"/>
    <lineage>
        <taxon>Bacteria</taxon>
        <taxon>Bacillati</taxon>
        <taxon>Mycoplasmatota</taxon>
        <taxon>Mollicutes</taxon>
        <taxon>Entomoplasmatales</taxon>
        <taxon>Spiroplasmataceae</taxon>
        <taxon>Spiroplasma</taxon>
    </lineage>
</organism>
<dbReference type="InterPro" id="IPR018117">
    <property type="entry name" value="C5_DNA_meth_AS"/>
</dbReference>
<evidence type="ECO:0000256" key="6">
    <source>
        <dbReference type="RuleBase" id="RU000416"/>
    </source>
</evidence>
<dbReference type="InterPro" id="IPR050750">
    <property type="entry name" value="C5-MTase"/>
</dbReference>
<dbReference type="InterPro" id="IPR001525">
    <property type="entry name" value="C5_MeTfrase"/>
</dbReference>